<dbReference type="AlphaFoldDB" id="A0A0L8G8A1"/>
<dbReference type="EMBL" id="KQ423221">
    <property type="protein sequence ID" value="KOF73256.1"/>
    <property type="molecule type" value="Genomic_DNA"/>
</dbReference>
<gene>
    <name evidence="1" type="ORF">OCBIM_22038166mg</name>
</gene>
<sequence length="40" mass="4739">MMMIISKRWRIMMLTRTTATAMVITMVVMITAHVELTRRI</sequence>
<name>A0A0L8G8A1_OCTBM</name>
<protein>
    <submittedName>
        <fullName evidence="1">Uncharacterized protein</fullName>
    </submittedName>
</protein>
<accession>A0A0L8G8A1</accession>
<reference evidence="1" key="1">
    <citation type="submission" date="2015-07" db="EMBL/GenBank/DDBJ databases">
        <title>MeaNS - Measles Nucleotide Surveillance Program.</title>
        <authorList>
            <person name="Tran T."/>
            <person name="Druce J."/>
        </authorList>
    </citation>
    <scope>NUCLEOTIDE SEQUENCE</scope>
    <source>
        <strain evidence="1">UCB-OBI-ISO-001</strain>
        <tissue evidence="1">Gonad</tissue>
    </source>
</reference>
<evidence type="ECO:0000313" key="1">
    <source>
        <dbReference type="EMBL" id="KOF73256.1"/>
    </source>
</evidence>
<proteinExistence type="predicted"/>
<organism evidence="1">
    <name type="scientific">Octopus bimaculoides</name>
    <name type="common">California two-spotted octopus</name>
    <dbReference type="NCBI Taxonomy" id="37653"/>
    <lineage>
        <taxon>Eukaryota</taxon>
        <taxon>Metazoa</taxon>
        <taxon>Spiralia</taxon>
        <taxon>Lophotrochozoa</taxon>
        <taxon>Mollusca</taxon>
        <taxon>Cephalopoda</taxon>
        <taxon>Coleoidea</taxon>
        <taxon>Octopodiformes</taxon>
        <taxon>Octopoda</taxon>
        <taxon>Incirrata</taxon>
        <taxon>Octopodidae</taxon>
        <taxon>Octopus</taxon>
    </lineage>
</organism>